<protein>
    <recommendedName>
        <fullName evidence="16">Gasdermin pore forming domain-containing protein</fullName>
    </recommendedName>
</protein>
<keyword evidence="6" id="KW-0963">Cytoplasm</keyword>
<feature type="domain" description="Gasdermin PUB" evidence="13">
    <location>
        <begin position="232"/>
        <end position="355"/>
    </location>
</feature>
<evidence type="ECO:0000256" key="9">
    <source>
        <dbReference type="ARBA" id="ARBA00023136"/>
    </source>
</evidence>
<evidence type="ECO:0000256" key="5">
    <source>
        <dbReference type="ARBA" id="ARBA00022475"/>
    </source>
</evidence>
<dbReference type="GO" id="GO:0012501">
    <property type="term" value="P:programmed cell death"/>
    <property type="evidence" value="ECO:0007669"/>
    <property type="project" value="UniProtKB-KW"/>
</dbReference>
<dbReference type="InterPro" id="IPR041263">
    <property type="entry name" value="Gasdermin_PUB"/>
</dbReference>
<evidence type="ECO:0000256" key="3">
    <source>
        <dbReference type="ARBA" id="ARBA00009279"/>
    </source>
</evidence>
<keyword evidence="7" id="KW-1210">Necrosis</keyword>
<dbReference type="Ensembl" id="ENSSSCT00030053848.1">
    <property type="protein sequence ID" value="ENSSSCP00030024583.1"/>
    <property type="gene ID" value="ENSSSCG00030038601.1"/>
</dbReference>
<dbReference type="GO" id="GO:0005886">
    <property type="term" value="C:plasma membrane"/>
    <property type="evidence" value="ECO:0007669"/>
    <property type="project" value="UniProtKB-SubCell"/>
</dbReference>
<dbReference type="PANTHER" id="PTHR16399:SF20">
    <property type="entry name" value="GASDERMIN-B"/>
    <property type="match status" value="1"/>
</dbReference>
<keyword evidence="9" id="KW-0472">Membrane</keyword>
<evidence type="ECO:0000256" key="8">
    <source>
        <dbReference type="ARBA" id="ARBA00022692"/>
    </source>
</evidence>
<evidence type="ECO:0000256" key="2">
    <source>
        <dbReference type="ARBA" id="ARBA00004651"/>
    </source>
</evidence>
<reference evidence="14" key="1">
    <citation type="submission" date="2025-08" db="UniProtKB">
        <authorList>
            <consortium name="Ensembl"/>
        </authorList>
    </citation>
    <scope>IDENTIFICATION</scope>
</reference>
<dbReference type="InterPro" id="IPR040460">
    <property type="entry name" value="Gasdermin_pore"/>
</dbReference>
<evidence type="ECO:0000256" key="10">
    <source>
        <dbReference type="ARBA" id="ARBA00023139"/>
    </source>
</evidence>
<feature type="domain" description="Gasdermin pore forming" evidence="12">
    <location>
        <begin position="5"/>
        <end position="221"/>
    </location>
</feature>
<name>A0A8D0WQY2_PIG</name>
<accession>A0A8D0WQY2</accession>
<keyword evidence="10" id="KW-0564">Palmitate</keyword>
<comment type="similarity">
    <text evidence="3">Belongs to the gasdermin family.</text>
</comment>
<dbReference type="Pfam" id="PF04598">
    <property type="entry name" value="Gasdermin"/>
    <property type="match status" value="1"/>
</dbReference>
<keyword evidence="4" id="KW-1134">Transmembrane beta strand</keyword>
<dbReference type="Pfam" id="PF17708">
    <property type="entry name" value="Gasdermin_C"/>
    <property type="match status" value="1"/>
</dbReference>
<evidence type="ECO:0000256" key="1">
    <source>
        <dbReference type="ARBA" id="ARBA00004496"/>
    </source>
</evidence>
<evidence type="ECO:0000256" key="7">
    <source>
        <dbReference type="ARBA" id="ARBA00022590"/>
    </source>
</evidence>
<evidence type="ECO:0000256" key="11">
    <source>
        <dbReference type="ARBA" id="ARBA00023288"/>
    </source>
</evidence>
<evidence type="ECO:0000259" key="13">
    <source>
        <dbReference type="Pfam" id="PF17708"/>
    </source>
</evidence>
<dbReference type="PANTHER" id="PTHR16399">
    <property type="entry name" value="GASDERMIN"/>
    <property type="match status" value="1"/>
</dbReference>
<evidence type="ECO:0000256" key="4">
    <source>
        <dbReference type="ARBA" id="ARBA00022452"/>
    </source>
</evidence>
<evidence type="ECO:0000256" key="6">
    <source>
        <dbReference type="ARBA" id="ARBA00022490"/>
    </source>
</evidence>
<comment type="subcellular location">
    <subcellularLocation>
        <location evidence="2">Cell membrane</location>
        <topology evidence="2">Multi-pass membrane protein</topology>
    </subcellularLocation>
    <subcellularLocation>
        <location evidence="1">Cytoplasm</location>
    </subcellularLocation>
</comment>
<organism evidence="14 15">
    <name type="scientific">Sus scrofa</name>
    <name type="common">Pig</name>
    <dbReference type="NCBI Taxonomy" id="9823"/>
    <lineage>
        <taxon>Eukaryota</taxon>
        <taxon>Metazoa</taxon>
        <taxon>Chordata</taxon>
        <taxon>Craniata</taxon>
        <taxon>Vertebrata</taxon>
        <taxon>Euteleostomi</taxon>
        <taxon>Mammalia</taxon>
        <taxon>Eutheria</taxon>
        <taxon>Laurasiatheria</taxon>
        <taxon>Artiodactyla</taxon>
        <taxon>Suina</taxon>
        <taxon>Suidae</taxon>
        <taxon>Sus</taxon>
    </lineage>
</organism>
<evidence type="ECO:0000259" key="12">
    <source>
        <dbReference type="Pfam" id="PF04598"/>
    </source>
</evidence>
<evidence type="ECO:0000313" key="14">
    <source>
        <dbReference type="Ensembl" id="ENSSSCP00030024583.1"/>
    </source>
</evidence>
<keyword evidence="5" id="KW-1003">Cell membrane</keyword>
<dbReference type="GO" id="GO:0005737">
    <property type="term" value="C:cytoplasm"/>
    <property type="evidence" value="ECO:0007669"/>
    <property type="project" value="UniProtKB-SubCell"/>
</dbReference>
<dbReference type="AlphaFoldDB" id="A0A8D0WQY2"/>
<proteinExistence type="inferred from homology"/>
<sequence length="392" mass="44687">MPKEFEAATRAVVREVDPQGDWIAVRSLTDADRFHCLYLVKKKKRFFGHQYDKADLRLVDILEVQEGDELFDKLVSGLQDHKAPFRVTDNVDSKGGLTVKLPENMMFEVATYREWASHSPLTPSRKLKRKLPDSFQSIRAMREDLYLVTETLTTTKTETLESEQGCVIQLLVDCLGFRYRRKRQKAVTVPPGTVLGYRLKQLVFPNEESMNIISEKTKSFPHGKSLSLEGSRSMKEKVQDLVRVLQDLTEKEQKRVLSCLTKCLTEDEQLRDLQQRVSEVQRSGELRMEGPAGPLISSLFNTAGILVEARVEALWDVLDALEELSEERRFVAEALENRTLPLLKGEMESILEQNLGEKLGDEGFDPEARTLWALYVVVSILLQLEKPTSVSS</sequence>
<keyword evidence="8" id="KW-0812">Transmembrane</keyword>
<keyword evidence="11" id="KW-0449">Lipoprotein</keyword>
<dbReference type="InterPro" id="IPR007677">
    <property type="entry name" value="Gasdermin"/>
</dbReference>
<dbReference type="Proteomes" id="UP000694570">
    <property type="component" value="Unplaced"/>
</dbReference>
<evidence type="ECO:0000313" key="15">
    <source>
        <dbReference type="Proteomes" id="UP000694570"/>
    </source>
</evidence>
<evidence type="ECO:0008006" key="16">
    <source>
        <dbReference type="Google" id="ProtNLM"/>
    </source>
</evidence>